<dbReference type="Pfam" id="PF13377">
    <property type="entry name" value="Peripla_BP_3"/>
    <property type="match status" value="1"/>
</dbReference>
<protein>
    <submittedName>
        <fullName evidence="5">LacI family DNA-binding transcriptional regulator</fullName>
    </submittedName>
</protein>
<dbReference type="InterPro" id="IPR000843">
    <property type="entry name" value="HTH_LacI"/>
</dbReference>
<feature type="domain" description="HTH lacI-type" evidence="4">
    <location>
        <begin position="27"/>
        <end position="81"/>
    </location>
</feature>
<evidence type="ECO:0000256" key="1">
    <source>
        <dbReference type="ARBA" id="ARBA00023015"/>
    </source>
</evidence>
<dbReference type="PANTHER" id="PTHR30146">
    <property type="entry name" value="LACI-RELATED TRANSCRIPTIONAL REPRESSOR"/>
    <property type="match status" value="1"/>
</dbReference>
<dbReference type="InterPro" id="IPR028082">
    <property type="entry name" value="Peripla_BP_I"/>
</dbReference>
<evidence type="ECO:0000256" key="2">
    <source>
        <dbReference type="ARBA" id="ARBA00023125"/>
    </source>
</evidence>
<dbReference type="PROSITE" id="PS50932">
    <property type="entry name" value="HTH_LACI_2"/>
    <property type="match status" value="1"/>
</dbReference>
<comment type="caution">
    <text evidence="5">The sequence shown here is derived from an EMBL/GenBank/DDBJ whole genome shotgun (WGS) entry which is preliminary data.</text>
</comment>
<dbReference type="SMART" id="SM00354">
    <property type="entry name" value="HTH_LACI"/>
    <property type="match status" value="1"/>
</dbReference>
<dbReference type="SUPFAM" id="SSF53822">
    <property type="entry name" value="Periplasmic binding protein-like I"/>
    <property type="match status" value="1"/>
</dbReference>
<evidence type="ECO:0000259" key="4">
    <source>
        <dbReference type="PROSITE" id="PS50932"/>
    </source>
</evidence>
<dbReference type="CDD" id="cd06267">
    <property type="entry name" value="PBP1_LacI_sugar_binding-like"/>
    <property type="match status" value="1"/>
</dbReference>
<proteinExistence type="predicted"/>
<dbReference type="EMBL" id="BAAAUD010000112">
    <property type="protein sequence ID" value="GAA2973535.1"/>
    <property type="molecule type" value="Genomic_DNA"/>
</dbReference>
<dbReference type="GO" id="GO:0003677">
    <property type="term" value="F:DNA binding"/>
    <property type="evidence" value="ECO:0007669"/>
    <property type="project" value="UniProtKB-KW"/>
</dbReference>
<keyword evidence="1" id="KW-0805">Transcription regulation</keyword>
<organism evidence="5 6">
    <name type="scientific">Streptomyces enissocaesilis</name>
    <dbReference type="NCBI Taxonomy" id="332589"/>
    <lineage>
        <taxon>Bacteria</taxon>
        <taxon>Bacillati</taxon>
        <taxon>Actinomycetota</taxon>
        <taxon>Actinomycetes</taxon>
        <taxon>Kitasatosporales</taxon>
        <taxon>Streptomycetaceae</taxon>
        <taxon>Streptomyces</taxon>
        <taxon>Streptomyces rochei group</taxon>
    </lineage>
</organism>
<accession>A0ABN3XR01</accession>
<keyword evidence="2 5" id="KW-0238">DNA-binding</keyword>
<name>A0ABN3XR01_9ACTN</name>
<sequence>MESWPLFAVRVSLRGSFSMEPSPKRMPTLDEVAARAGVSRTAASRVINNAPHVSRAKREAVQRAVRELDFVPNTSAQALATRRAGTVVLAVSSDEPGLFADPFFAEVIVGVSVALEQTDLELILLLANTPRGRERFERLLRSHRADGVMLMALRGDDPLGRLSEEADLPVVFGGLPLTGEPTWYVDADNRGGARLAAEHFARTGRRRPVMITGQVDARAAVAREQGFTEGLTLSGLPLLGVEPGQFTEDGGAEAMERLLRAHPGPDAVFAASDAMAIGALRTLRERGLRVPEDVAVIGFNDLASARHTSPPLTTVHQPVRALGQEMARMLVSAIEGHRPSPLILPTRLTVRESAPDLPASA</sequence>
<dbReference type="InterPro" id="IPR046335">
    <property type="entry name" value="LacI/GalR-like_sensor"/>
</dbReference>
<gene>
    <name evidence="5" type="ORF">GCM10010446_67390</name>
</gene>
<dbReference type="Proteomes" id="UP001500403">
    <property type="component" value="Unassembled WGS sequence"/>
</dbReference>
<dbReference type="CDD" id="cd01392">
    <property type="entry name" value="HTH_LacI"/>
    <property type="match status" value="1"/>
</dbReference>
<dbReference type="Pfam" id="PF00356">
    <property type="entry name" value="LacI"/>
    <property type="match status" value="1"/>
</dbReference>
<dbReference type="Gene3D" id="1.10.260.40">
    <property type="entry name" value="lambda repressor-like DNA-binding domains"/>
    <property type="match status" value="1"/>
</dbReference>
<evidence type="ECO:0000256" key="3">
    <source>
        <dbReference type="ARBA" id="ARBA00023163"/>
    </source>
</evidence>
<keyword evidence="6" id="KW-1185">Reference proteome</keyword>
<dbReference type="SUPFAM" id="SSF47413">
    <property type="entry name" value="lambda repressor-like DNA-binding domains"/>
    <property type="match status" value="1"/>
</dbReference>
<dbReference type="PANTHER" id="PTHR30146:SF109">
    <property type="entry name" value="HTH-TYPE TRANSCRIPTIONAL REGULATOR GALS"/>
    <property type="match status" value="1"/>
</dbReference>
<evidence type="ECO:0000313" key="5">
    <source>
        <dbReference type="EMBL" id="GAA2973535.1"/>
    </source>
</evidence>
<dbReference type="PROSITE" id="PS00356">
    <property type="entry name" value="HTH_LACI_1"/>
    <property type="match status" value="1"/>
</dbReference>
<dbReference type="Gene3D" id="3.40.50.2300">
    <property type="match status" value="2"/>
</dbReference>
<reference evidence="5 6" key="1">
    <citation type="journal article" date="2019" name="Int. J. Syst. Evol. Microbiol.">
        <title>The Global Catalogue of Microorganisms (GCM) 10K type strain sequencing project: providing services to taxonomists for standard genome sequencing and annotation.</title>
        <authorList>
            <consortium name="The Broad Institute Genomics Platform"/>
            <consortium name="The Broad Institute Genome Sequencing Center for Infectious Disease"/>
            <person name="Wu L."/>
            <person name="Ma J."/>
        </authorList>
    </citation>
    <scope>NUCLEOTIDE SEQUENCE [LARGE SCALE GENOMIC DNA]</scope>
    <source>
        <strain evidence="5 6">JCM 9088</strain>
    </source>
</reference>
<dbReference type="InterPro" id="IPR010982">
    <property type="entry name" value="Lambda_DNA-bd_dom_sf"/>
</dbReference>
<evidence type="ECO:0000313" key="6">
    <source>
        <dbReference type="Proteomes" id="UP001500403"/>
    </source>
</evidence>
<keyword evidence="3" id="KW-0804">Transcription</keyword>